<dbReference type="GO" id="GO:0009306">
    <property type="term" value="P:protein secretion"/>
    <property type="evidence" value="ECO:0007669"/>
    <property type="project" value="InterPro"/>
</dbReference>
<dbReference type="PANTHER" id="PTHR30531">
    <property type="entry name" value="FLAGELLAR BIOSYNTHETIC PROTEIN FLHB"/>
    <property type="match status" value="1"/>
</dbReference>
<dbReference type="HOGENOM" id="CLU_041013_4_2_12"/>
<dbReference type="InterPro" id="IPR029025">
    <property type="entry name" value="T3SS_substrate_exporter_C"/>
</dbReference>
<dbReference type="AlphaFoldDB" id="A0A0E2EIG3"/>
<protein>
    <submittedName>
        <fullName evidence="2">FlhB domain-containing protein</fullName>
    </submittedName>
</protein>
<dbReference type="InterPro" id="IPR006135">
    <property type="entry name" value="T3SS_substrate_exporter"/>
</dbReference>
<dbReference type="PANTHER" id="PTHR30531:SF12">
    <property type="entry name" value="FLAGELLAR BIOSYNTHETIC PROTEIN FLHB"/>
    <property type="match status" value="1"/>
</dbReference>
<sequence length="87" mass="9561">MTKTDKKKVDCAVALSYALEAKAPIITASGRGLTAKRIKEAAERNKIKIVEDETLANILIHHEIGSCIPEYTYKAVAAIFAFLLKKD</sequence>
<dbReference type="PATRIC" id="fig|999432.5.peg.1031"/>
<dbReference type="GeneID" id="2740266"/>
<dbReference type="RefSeq" id="WP_002667815.1">
    <property type="nucleotide sequence ID" value="NZ_CM001795.1"/>
</dbReference>
<dbReference type="SUPFAM" id="SSF160544">
    <property type="entry name" value="EscU C-terminal domain-like"/>
    <property type="match status" value="1"/>
</dbReference>
<name>A0A0E2EIG3_TREDN</name>
<proteinExistence type="inferred from homology"/>
<dbReference type="GO" id="GO:0005886">
    <property type="term" value="C:plasma membrane"/>
    <property type="evidence" value="ECO:0007669"/>
    <property type="project" value="TreeGrafter"/>
</dbReference>
<dbReference type="Proteomes" id="UP000011705">
    <property type="component" value="Chromosome"/>
</dbReference>
<organism evidence="2">
    <name type="scientific">Treponema denticola H-22</name>
    <dbReference type="NCBI Taxonomy" id="999432"/>
    <lineage>
        <taxon>Bacteria</taxon>
        <taxon>Pseudomonadati</taxon>
        <taxon>Spirochaetota</taxon>
        <taxon>Spirochaetia</taxon>
        <taxon>Spirochaetales</taxon>
        <taxon>Treponemataceae</taxon>
        <taxon>Treponema</taxon>
    </lineage>
</organism>
<dbReference type="Pfam" id="PF01312">
    <property type="entry name" value="Bac_export_2"/>
    <property type="match status" value="1"/>
</dbReference>
<dbReference type="Gene3D" id="3.40.1690.10">
    <property type="entry name" value="secretion proteins EscU"/>
    <property type="match status" value="1"/>
</dbReference>
<accession>A0A0E2EIG3</accession>
<reference evidence="2" key="1">
    <citation type="submission" date="2012-01" db="EMBL/GenBank/DDBJ databases">
        <title>The Genome Sequence of Treponema denticola H-22.</title>
        <authorList>
            <consortium name="The Broad Institute Genome Sequencing Platform"/>
            <person name="Earl A."/>
            <person name="Ward D."/>
            <person name="Feldgarden M."/>
            <person name="Gevers D."/>
            <person name="Blanton J.M."/>
            <person name="Fenno C.J."/>
            <person name="Baranova O.V."/>
            <person name="Mathney J."/>
            <person name="Dewhirst F.E."/>
            <person name="Izard J."/>
            <person name="Young S.K."/>
            <person name="Zeng Q."/>
            <person name="Gargeya S."/>
            <person name="Fitzgerald M."/>
            <person name="Haas B."/>
            <person name="Abouelleil A."/>
            <person name="Alvarado L."/>
            <person name="Arachchi H.M."/>
            <person name="Berlin A."/>
            <person name="Chapman S.B."/>
            <person name="Gearin G."/>
            <person name="Goldberg J."/>
            <person name="Griggs A."/>
            <person name="Gujja S."/>
            <person name="Hansen M."/>
            <person name="Heiman D."/>
            <person name="Howarth C."/>
            <person name="Larimer J."/>
            <person name="Lui A."/>
            <person name="MacDonald P.J.P."/>
            <person name="McCowen C."/>
            <person name="Montmayeur A."/>
            <person name="Murphy C."/>
            <person name="Neiman D."/>
            <person name="Pearson M."/>
            <person name="Priest M."/>
            <person name="Roberts A."/>
            <person name="Saif S."/>
            <person name="Shea T."/>
            <person name="Sisk P."/>
            <person name="Stolte C."/>
            <person name="Sykes S."/>
            <person name="Wortman J."/>
            <person name="Nusbaum C."/>
            <person name="Birren B."/>
        </authorList>
    </citation>
    <scope>NUCLEOTIDE SEQUENCE [LARGE SCALE GENOMIC DNA]</scope>
    <source>
        <strain evidence="2">H-22</strain>
    </source>
</reference>
<comment type="caution">
    <text evidence="2">The sequence shown here is derived from an EMBL/GenBank/DDBJ whole genome shotgun (WGS) entry which is preliminary data.</text>
</comment>
<evidence type="ECO:0000256" key="1">
    <source>
        <dbReference type="ARBA" id="ARBA00010690"/>
    </source>
</evidence>
<gene>
    <name evidence="2" type="ORF">HMPREF9726_00992</name>
</gene>
<evidence type="ECO:0000313" key="2">
    <source>
        <dbReference type="EMBL" id="EMB34243.1"/>
    </source>
</evidence>
<dbReference type="EMBL" id="AGDV01000009">
    <property type="protein sequence ID" value="EMB34243.1"/>
    <property type="molecule type" value="Genomic_DNA"/>
</dbReference>
<comment type="similarity">
    <text evidence="1">Belongs to the type III secretion exporter family.</text>
</comment>